<dbReference type="GO" id="GO:0015774">
    <property type="term" value="P:polysaccharide transport"/>
    <property type="evidence" value="ECO:0007669"/>
    <property type="project" value="InterPro"/>
</dbReference>
<dbReference type="GO" id="GO:0000271">
    <property type="term" value="P:polysaccharide biosynthetic process"/>
    <property type="evidence" value="ECO:0007669"/>
    <property type="project" value="InterPro"/>
</dbReference>
<gene>
    <name evidence="2" type="ORF">CEJ86_01955</name>
</gene>
<comment type="caution">
    <text evidence="2">The sequence shown here is derived from an EMBL/GenBank/DDBJ whole genome shotgun (WGS) entry which is preliminary data.</text>
</comment>
<feature type="compositionally biased region" description="Polar residues" evidence="1">
    <location>
        <begin position="432"/>
        <end position="441"/>
    </location>
</feature>
<dbReference type="Proteomes" id="UP000231987">
    <property type="component" value="Unassembled WGS sequence"/>
</dbReference>
<organism evidence="2 3">
    <name type="scientific">Rhizobium meliloti</name>
    <name type="common">Ensifer meliloti</name>
    <name type="synonym">Sinorhizobium meliloti</name>
    <dbReference type="NCBI Taxonomy" id="382"/>
    <lineage>
        <taxon>Bacteria</taxon>
        <taxon>Pseudomonadati</taxon>
        <taxon>Pseudomonadota</taxon>
        <taxon>Alphaproteobacteria</taxon>
        <taxon>Hyphomicrobiales</taxon>
        <taxon>Rhizobiaceae</taxon>
        <taxon>Sinorhizobium/Ensifer group</taxon>
        <taxon>Sinorhizobium</taxon>
    </lineage>
</organism>
<feature type="region of interest" description="Disordered" evidence="1">
    <location>
        <begin position="406"/>
        <end position="441"/>
    </location>
</feature>
<accession>A0A2J0Z8Z2</accession>
<protein>
    <submittedName>
        <fullName evidence="2">Capsular biosynthesis protein</fullName>
    </submittedName>
</protein>
<name>A0A2J0Z8Z2_RHIML</name>
<evidence type="ECO:0000313" key="2">
    <source>
        <dbReference type="EMBL" id="PJR16981.1"/>
    </source>
</evidence>
<reference evidence="2 3" key="1">
    <citation type="submission" date="2017-06" db="EMBL/GenBank/DDBJ databases">
        <title>Ensifer strains isolated from leguminous trees and herbs display diverse denitrification phenotypes with some acting as strong N2O sinks.</title>
        <authorList>
            <person name="Woliy K."/>
            <person name="Mania D."/>
            <person name="Bakken L.R."/>
            <person name="Frostegard A."/>
        </authorList>
    </citation>
    <scope>NUCLEOTIDE SEQUENCE [LARGE SCALE GENOMIC DNA]</scope>
    <source>
        <strain evidence="2 3">AC50a</strain>
    </source>
</reference>
<dbReference type="EMBL" id="NJGD01000001">
    <property type="protein sequence ID" value="PJR16981.1"/>
    <property type="molecule type" value="Genomic_DNA"/>
</dbReference>
<dbReference type="InterPro" id="IPR007833">
    <property type="entry name" value="Capsule_polysaccharide_synth"/>
</dbReference>
<evidence type="ECO:0000256" key="1">
    <source>
        <dbReference type="SAM" id="MobiDB-lite"/>
    </source>
</evidence>
<evidence type="ECO:0000313" key="3">
    <source>
        <dbReference type="Proteomes" id="UP000231987"/>
    </source>
</evidence>
<sequence>MTADTTFDPAPPRTFLFLQGPASPVFAKVAGHLEALGHCCLRINLNPGDQIFWRRRGAHNYRGSSARWPAYVEAFIRRHAVTDLVLLGEERPYHRIATAAARKAGIRVFVVEMGYLRPDWLTLERGGMSSNSHFPVDPAQILRAATGLPEPDWRRRYRQSFLAEAAYDLLYNLPNVFFSFLFPGYRRHGIFHPLAEYAGWIRRLAAGKGEQRRADALIRSLSAKNAPYFVYPLQLETDYQLRAHSPFSSQREAIDGILASFARHAPAGTSLAIKVHPLDNSLIPWRRIASDKAASLGVGDRVLYLDGGNLDSLTQHSCGMVTVNSTAGLHALKQGKPVKVLGTAVFDIAGLTDQKPLDAFWTAPEAPDPVLSGAMFRLMAASIQVRGNFYSRAGTDAGAKAIAERLHRNDVNEPDAFVDPPPRQKPAKISEDQATPARSRS</sequence>
<dbReference type="RefSeq" id="WP_100669642.1">
    <property type="nucleotide sequence ID" value="NZ_NJGD01000001.1"/>
</dbReference>
<proteinExistence type="predicted"/>
<dbReference type="Pfam" id="PF05159">
    <property type="entry name" value="Capsule_synth"/>
    <property type="match status" value="1"/>
</dbReference>
<dbReference type="CDD" id="cd16441">
    <property type="entry name" value="beta_Kdo_transferase_KpsS"/>
    <property type="match status" value="1"/>
</dbReference>
<dbReference type="AlphaFoldDB" id="A0A2J0Z8Z2"/>